<keyword evidence="2" id="KW-1185">Reference proteome</keyword>
<proteinExistence type="predicted"/>
<evidence type="ECO:0000313" key="2">
    <source>
        <dbReference type="Proteomes" id="UP000280955"/>
    </source>
</evidence>
<gene>
    <name evidence="1" type="ORF">BDD30_2152</name>
</gene>
<accession>A0ABX9SPS8</accession>
<name>A0ABX9SPS8_9GAMM</name>
<evidence type="ECO:0000313" key="1">
    <source>
        <dbReference type="EMBL" id="RKS60036.1"/>
    </source>
</evidence>
<dbReference type="EMBL" id="RBLJ01000002">
    <property type="protein sequence ID" value="RKS60036.1"/>
    <property type="molecule type" value="Genomic_DNA"/>
</dbReference>
<protein>
    <submittedName>
        <fullName evidence="1">Uncharacterized protein</fullName>
    </submittedName>
</protein>
<sequence>MRMMLFPVIYAKCTKFNWHLMSNCLFKSSRVDGDIPRFFVFTITLRQNQCGFKIWKKGNHITKKQVKLYTLHLSSRCFHSPQSHRYLCSWGFVHLPPRCNSKSIRYTCYLSSCLFVGYIHSPRSHSYLCSRGFAPLPSRCILKSIGYMIIKGKIEMIKVFLSE</sequence>
<dbReference type="Proteomes" id="UP000280955">
    <property type="component" value="Unassembled WGS sequence"/>
</dbReference>
<reference evidence="1 2" key="1">
    <citation type="submission" date="2018-10" db="EMBL/GenBank/DDBJ databases">
        <title>Genomic Encyclopedia of Archaeal and Bacterial Type Strains, Phase II (KMG-II): from individual species to whole genera.</title>
        <authorList>
            <person name="Goeker M."/>
        </authorList>
    </citation>
    <scope>NUCLEOTIDE SEQUENCE [LARGE SCALE GENOMIC DNA]</scope>
    <source>
        <strain evidence="1 2">DSM 15149</strain>
    </source>
</reference>
<organism evidence="1 2">
    <name type="scientific">Photorhabdus asymbiotica</name>
    <dbReference type="NCBI Taxonomy" id="291112"/>
    <lineage>
        <taxon>Bacteria</taxon>
        <taxon>Pseudomonadati</taxon>
        <taxon>Pseudomonadota</taxon>
        <taxon>Gammaproteobacteria</taxon>
        <taxon>Enterobacterales</taxon>
        <taxon>Morganellaceae</taxon>
        <taxon>Photorhabdus</taxon>
    </lineage>
</organism>
<comment type="caution">
    <text evidence="1">The sequence shown here is derived from an EMBL/GenBank/DDBJ whole genome shotgun (WGS) entry which is preliminary data.</text>
</comment>